<evidence type="ECO:0000259" key="1">
    <source>
        <dbReference type="Pfam" id="PF24035"/>
    </source>
</evidence>
<dbReference type="Proteomes" id="UP000289691">
    <property type="component" value="Unassembled WGS sequence"/>
</dbReference>
<dbReference type="OrthoDB" id="247722at2157"/>
<keyword evidence="3" id="KW-1185">Reference proteome</keyword>
<dbReference type="AlphaFoldDB" id="A0A498KQ38"/>
<proteinExistence type="predicted"/>
<accession>A0A498KQ38</accession>
<gene>
    <name evidence="2" type="ORF">EAF64_20490</name>
</gene>
<dbReference type="RefSeq" id="WP_129070839.1">
    <property type="nucleotide sequence ID" value="NZ_RDFA01000012.1"/>
</dbReference>
<reference evidence="2 3" key="1">
    <citation type="submission" date="2019-01" db="EMBL/GenBank/DDBJ databases">
        <title>Halorientalis sp. F13-25 a new haloarchaeum isolated from hypersaline water.</title>
        <authorList>
            <person name="Ana D.-V."/>
            <person name="Cristina S.-P."/>
            <person name="Antonio V."/>
        </authorList>
    </citation>
    <scope>NUCLEOTIDE SEQUENCE [LARGE SCALE GENOMIC DNA]</scope>
    <source>
        <strain evidence="2 3">F13-25</strain>
    </source>
</reference>
<dbReference type="EMBL" id="RDFA01000012">
    <property type="protein sequence ID" value="RXK46204.1"/>
    <property type="molecule type" value="Genomic_DNA"/>
</dbReference>
<evidence type="ECO:0000313" key="3">
    <source>
        <dbReference type="Proteomes" id="UP000289691"/>
    </source>
</evidence>
<protein>
    <recommendedName>
        <fullName evidence="1">DUF7344 domain-containing protein</fullName>
    </recommendedName>
</protein>
<name>A0A498KQ38_9EURY</name>
<sequence length="113" mass="12362">MAQQSVRGLSGFGAVPIPDALEALSDERRRIVVRVLHGTEGTTTLQELATEICLLPDGAQDRDRVVLDLHHRTLPKLDALGLVDYDPADNVVEPRSALGDLLGLVEHVEYTNR</sequence>
<evidence type="ECO:0000313" key="2">
    <source>
        <dbReference type="EMBL" id="RXK46204.1"/>
    </source>
</evidence>
<dbReference type="InterPro" id="IPR055768">
    <property type="entry name" value="DUF7344"/>
</dbReference>
<comment type="caution">
    <text evidence="2">The sequence shown here is derived from an EMBL/GenBank/DDBJ whole genome shotgun (WGS) entry which is preliminary data.</text>
</comment>
<dbReference type="Pfam" id="PF24035">
    <property type="entry name" value="DUF7344"/>
    <property type="match status" value="1"/>
</dbReference>
<feature type="domain" description="DUF7344" evidence="1">
    <location>
        <begin position="22"/>
        <end position="93"/>
    </location>
</feature>
<organism evidence="2 3">
    <name type="scientific">Halorientalis pallida</name>
    <dbReference type="NCBI Taxonomy" id="2479928"/>
    <lineage>
        <taxon>Archaea</taxon>
        <taxon>Methanobacteriati</taxon>
        <taxon>Methanobacteriota</taxon>
        <taxon>Stenosarchaea group</taxon>
        <taxon>Halobacteria</taxon>
        <taxon>Halobacteriales</taxon>
        <taxon>Haloarculaceae</taxon>
        <taxon>Halorientalis</taxon>
    </lineage>
</organism>